<dbReference type="Proteomes" id="UP000238042">
    <property type="component" value="Unassembled WGS sequence"/>
</dbReference>
<dbReference type="AlphaFoldDB" id="A0A2S8AAR7"/>
<accession>A0A2S8AAR7</accession>
<evidence type="ECO:0000313" key="1">
    <source>
        <dbReference type="EMBL" id="PQL91686.1"/>
    </source>
</evidence>
<dbReference type="RefSeq" id="WP_105247058.1">
    <property type="nucleotide sequence ID" value="NZ_PSZM01000040.1"/>
</dbReference>
<keyword evidence="2" id="KW-1185">Reference proteome</keyword>
<dbReference type="EMBL" id="PSZM01000040">
    <property type="protein sequence ID" value="PQL91686.1"/>
    <property type="molecule type" value="Genomic_DNA"/>
</dbReference>
<reference evidence="1 2" key="1">
    <citation type="submission" date="2018-02" db="EMBL/GenBank/DDBJ databases">
        <title>Genome sequences of Apibacter spp., gut symbionts of Asian honey bees.</title>
        <authorList>
            <person name="Kwong W.K."/>
            <person name="Steele M.I."/>
            <person name="Moran N.A."/>
        </authorList>
    </citation>
    <scope>NUCLEOTIDE SEQUENCE [LARGE SCALE GENOMIC DNA]</scope>
    <source>
        <strain evidence="2">wkB301</strain>
    </source>
</reference>
<organism evidence="1 2">
    <name type="scientific">Apibacter adventoris</name>
    <dbReference type="NCBI Taxonomy" id="1679466"/>
    <lineage>
        <taxon>Bacteria</taxon>
        <taxon>Pseudomonadati</taxon>
        <taxon>Bacteroidota</taxon>
        <taxon>Flavobacteriia</taxon>
        <taxon>Flavobacteriales</taxon>
        <taxon>Weeksellaceae</taxon>
        <taxon>Apibacter</taxon>
    </lineage>
</organism>
<comment type="caution">
    <text evidence="1">The sequence shown here is derived from an EMBL/GenBank/DDBJ whole genome shotgun (WGS) entry which is preliminary data.</text>
</comment>
<evidence type="ECO:0000313" key="2">
    <source>
        <dbReference type="Proteomes" id="UP000238042"/>
    </source>
</evidence>
<gene>
    <name evidence="1" type="ORF">C4S77_07755</name>
</gene>
<proteinExistence type="predicted"/>
<name>A0A2S8AAR7_9FLAO</name>
<evidence type="ECO:0008006" key="3">
    <source>
        <dbReference type="Google" id="ProtNLM"/>
    </source>
</evidence>
<sequence length="101" mass="12118">MKGQRENEILNLEFRNENVTANYKAFKIGEYYWMSENFNNPKFNTATQEQLTKHMSVWGVPYNVSINDYNKYYGEYYGLGWEPKGKMYENNQLGIAWYSRV</sequence>
<protein>
    <recommendedName>
        <fullName evidence="3">Fibrobacter succinogenes major paralogous domain-containing protein</fullName>
    </recommendedName>
</protein>